<dbReference type="Gene3D" id="3.40.50.1820">
    <property type="entry name" value="alpha/beta hydrolase"/>
    <property type="match status" value="1"/>
</dbReference>
<name>A0A7X2MWB2_9CLOT</name>
<reference evidence="1 2" key="1">
    <citation type="submission" date="2019-08" db="EMBL/GenBank/DDBJ databases">
        <title>In-depth cultivation of the pig gut microbiome towards novel bacterial diversity and tailored functional studies.</title>
        <authorList>
            <person name="Wylensek D."/>
            <person name="Hitch T.C.A."/>
            <person name="Clavel T."/>
        </authorList>
    </citation>
    <scope>NUCLEOTIDE SEQUENCE [LARGE SCALE GENOMIC DNA]</scope>
    <source>
        <strain evidence="1 2">WCA-383-APC-5B</strain>
    </source>
</reference>
<dbReference type="Proteomes" id="UP000460287">
    <property type="component" value="Unassembled WGS sequence"/>
</dbReference>
<dbReference type="RefSeq" id="WP_154530133.1">
    <property type="nucleotide sequence ID" value="NZ_VULX01000001.1"/>
</dbReference>
<gene>
    <name evidence="1" type="ORF">FYJ33_02240</name>
</gene>
<dbReference type="EMBL" id="VULX01000001">
    <property type="protein sequence ID" value="MSR90267.1"/>
    <property type="molecule type" value="Genomic_DNA"/>
</dbReference>
<accession>A0A7X2MWB2</accession>
<dbReference type="InterPro" id="IPR029058">
    <property type="entry name" value="AB_hydrolase_fold"/>
</dbReference>
<organism evidence="1 2">
    <name type="scientific">Inconstantimicrobium porci</name>
    <dbReference type="NCBI Taxonomy" id="2652291"/>
    <lineage>
        <taxon>Bacteria</taxon>
        <taxon>Bacillati</taxon>
        <taxon>Bacillota</taxon>
        <taxon>Clostridia</taxon>
        <taxon>Eubacteriales</taxon>
        <taxon>Clostridiaceae</taxon>
        <taxon>Inconstantimicrobium</taxon>
    </lineage>
</organism>
<dbReference type="AlphaFoldDB" id="A0A7X2MWB2"/>
<protein>
    <recommendedName>
        <fullName evidence="3">Alpha/beta hydrolase</fullName>
    </recommendedName>
</protein>
<proteinExistence type="predicted"/>
<keyword evidence="2" id="KW-1185">Reference proteome</keyword>
<evidence type="ECO:0000313" key="1">
    <source>
        <dbReference type="EMBL" id="MSR90267.1"/>
    </source>
</evidence>
<evidence type="ECO:0008006" key="3">
    <source>
        <dbReference type="Google" id="ProtNLM"/>
    </source>
</evidence>
<comment type="caution">
    <text evidence="1">The sequence shown here is derived from an EMBL/GenBank/DDBJ whole genome shotgun (WGS) entry which is preliminary data.</text>
</comment>
<sequence>MKENIAVIFPGIAYTCQERLLIECANKYKTIGYDVVNINFSSVEFDMNKTLQYNFNLTKDIILNQIKDIDFDKYEDVVFLSKSIGTSCAAWLEDYLNINVRQFFLTPIPLCLEYLKNTENVMAMVIGTKDKFIDFKEVESFCQRNNIKCLIFKDVGHSLKYKVDDGETEKLNERVVETVTRRYEV</sequence>
<evidence type="ECO:0000313" key="2">
    <source>
        <dbReference type="Proteomes" id="UP000460287"/>
    </source>
</evidence>